<name>A0A0H3G871_ZYMMA</name>
<dbReference type="PANTHER" id="PTHR33992">
    <property type="entry name" value="RIBONUCLEASE P PROTEIN COMPONENT"/>
    <property type="match status" value="1"/>
</dbReference>
<evidence type="ECO:0000313" key="9">
    <source>
        <dbReference type="EMBL" id="AEH63331.1"/>
    </source>
</evidence>
<evidence type="ECO:0000256" key="8">
    <source>
        <dbReference type="SAM" id="MobiDB-lite"/>
    </source>
</evidence>
<proteinExistence type="inferred from homology"/>
<evidence type="ECO:0000256" key="5">
    <source>
        <dbReference type="ARBA" id="ARBA00022884"/>
    </source>
</evidence>
<dbReference type="NCBIfam" id="TIGR00188">
    <property type="entry name" value="rnpA"/>
    <property type="match status" value="1"/>
</dbReference>
<feature type="compositionally biased region" description="Low complexity" evidence="8">
    <location>
        <begin position="27"/>
        <end position="42"/>
    </location>
</feature>
<dbReference type="EMBL" id="CP002850">
    <property type="protein sequence ID" value="AEH63331.1"/>
    <property type="molecule type" value="Genomic_DNA"/>
</dbReference>
<dbReference type="Pfam" id="PF00825">
    <property type="entry name" value="Ribonuclease_P"/>
    <property type="match status" value="1"/>
</dbReference>
<dbReference type="HOGENOM" id="CLU_117179_6_3_5"/>
<evidence type="ECO:0000256" key="7">
    <source>
        <dbReference type="NCBIfam" id="TIGR00188"/>
    </source>
</evidence>
<dbReference type="GO" id="GO:0000049">
    <property type="term" value="F:tRNA binding"/>
    <property type="evidence" value="ECO:0007669"/>
    <property type="project" value="UniProtKB-UniRule"/>
</dbReference>
<dbReference type="EC" id="3.1.26.5" evidence="6 7"/>
<evidence type="ECO:0000256" key="3">
    <source>
        <dbReference type="ARBA" id="ARBA00022759"/>
    </source>
</evidence>
<comment type="function">
    <text evidence="6">RNaseP catalyzes the removal of the 5'-leader sequence from pre-tRNA to produce the mature 5'-terminus. It can also cleave other RNA substrates such as 4.5S RNA. The protein component plays an auxiliary but essential role in vivo by binding to the 5'-leader sequence and broadening the substrate specificity of the ribozyme.</text>
</comment>
<comment type="subunit">
    <text evidence="6">Consists of a catalytic RNA component (M1 or rnpB) and a protein subunit.</text>
</comment>
<keyword evidence="5 6" id="KW-0694">RNA-binding</keyword>
<dbReference type="InterPro" id="IPR020568">
    <property type="entry name" value="Ribosomal_Su5_D2-typ_SF"/>
</dbReference>
<dbReference type="GO" id="GO:0001682">
    <property type="term" value="P:tRNA 5'-leader removal"/>
    <property type="evidence" value="ECO:0007669"/>
    <property type="project" value="UniProtKB-UniRule"/>
</dbReference>
<dbReference type="Proteomes" id="UP000001494">
    <property type="component" value="Chromosome"/>
</dbReference>
<dbReference type="AlphaFoldDB" id="A0A0H3G871"/>
<dbReference type="GO" id="GO:0004526">
    <property type="term" value="F:ribonuclease P activity"/>
    <property type="evidence" value="ECO:0007669"/>
    <property type="project" value="UniProtKB-UniRule"/>
</dbReference>
<dbReference type="InterPro" id="IPR014721">
    <property type="entry name" value="Ribsml_uS5_D2-typ_fold_subgr"/>
</dbReference>
<dbReference type="Gene3D" id="3.30.230.10">
    <property type="match status" value="1"/>
</dbReference>
<comment type="catalytic activity">
    <reaction evidence="6">
        <text>Endonucleolytic cleavage of RNA, removing 5'-extranucleotides from tRNA precursor.</text>
        <dbReference type="EC" id="3.1.26.5"/>
    </reaction>
</comment>
<evidence type="ECO:0000256" key="4">
    <source>
        <dbReference type="ARBA" id="ARBA00022801"/>
    </source>
</evidence>
<dbReference type="PANTHER" id="PTHR33992:SF1">
    <property type="entry name" value="RIBONUCLEASE P PROTEIN COMPONENT"/>
    <property type="match status" value="1"/>
</dbReference>
<accession>A0A0H3G871</accession>
<organism evidence="9 10">
    <name type="scientific">Zymomonas mobilis subsp. mobilis (strain ATCC 10988 / DSM 424 / LMG 404 / NCIMB 8938 / NRRL B-806 / ZM1)</name>
    <dbReference type="NCBI Taxonomy" id="555217"/>
    <lineage>
        <taxon>Bacteria</taxon>
        <taxon>Pseudomonadati</taxon>
        <taxon>Pseudomonadota</taxon>
        <taxon>Alphaproteobacteria</taxon>
        <taxon>Sphingomonadales</taxon>
        <taxon>Zymomonadaceae</taxon>
        <taxon>Zymomonas</taxon>
    </lineage>
</organism>
<gene>
    <name evidence="6" type="primary">rnpA</name>
    <name evidence="9" type="ordered locus">Zmob_1515</name>
</gene>
<keyword evidence="1 6" id="KW-0819">tRNA processing</keyword>
<dbReference type="eggNOG" id="COG0594">
    <property type="taxonomic scope" value="Bacteria"/>
</dbReference>
<sequence length="154" mass="17236">MSDEAHFSAEQPRAQAPARFPYPVCNPGRSQDSGSPSGSQPQETVRVAVLKRRADFLAANRGKRVAMPAFVLLVYHRHDDNPDMRVGYTVTKKTGNAVVRNRIKRRFRALVQSLLPVGGVEGADHILIGRRAAFHGNFDDLYRQLSKALARMRR</sequence>
<keyword evidence="4 6" id="KW-0378">Hydrolase</keyword>
<dbReference type="HAMAP" id="MF_00227">
    <property type="entry name" value="RNase_P"/>
    <property type="match status" value="1"/>
</dbReference>
<dbReference type="GO" id="GO:0030677">
    <property type="term" value="C:ribonuclease P complex"/>
    <property type="evidence" value="ECO:0007669"/>
    <property type="project" value="TreeGrafter"/>
</dbReference>
<evidence type="ECO:0000256" key="1">
    <source>
        <dbReference type="ARBA" id="ARBA00022694"/>
    </source>
</evidence>
<keyword evidence="2 6" id="KW-0540">Nuclease</keyword>
<evidence type="ECO:0000313" key="10">
    <source>
        <dbReference type="Proteomes" id="UP000001494"/>
    </source>
</evidence>
<dbReference type="KEGG" id="zmm:Zmob_1515"/>
<dbReference type="GO" id="GO:0042781">
    <property type="term" value="F:3'-tRNA processing endoribonuclease activity"/>
    <property type="evidence" value="ECO:0007669"/>
    <property type="project" value="TreeGrafter"/>
</dbReference>
<evidence type="ECO:0000256" key="2">
    <source>
        <dbReference type="ARBA" id="ARBA00022722"/>
    </source>
</evidence>
<evidence type="ECO:0000256" key="6">
    <source>
        <dbReference type="HAMAP-Rule" id="MF_00227"/>
    </source>
</evidence>
<comment type="similarity">
    <text evidence="6">Belongs to the RnpA family.</text>
</comment>
<reference evidence="9 10" key="1">
    <citation type="journal article" date="2011" name="J. Bacteriol.">
        <title>Genome sequence of the ethanol-producing Zymomonas mobilis subsp. mobilis lectotype strain ATCC 10988.</title>
        <authorList>
            <person name="Pappas K.M."/>
            <person name="Kouvelis V.N."/>
            <person name="Saunders E."/>
            <person name="Brettin T.S."/>
            <person name="Bruce D."/>
            <person name="Detter C."/>
            <person name="Balakireva M."/>
            <person name="Han C.S."/>
            <person name="Savvakis G."/>
            <person name="Kyrpides N.C."/>
            <person name="Typas M.A."/>
        </authorList>
    </citation>
    <scope>NUCLEOTIDE SEQUENCE [LARGE SCALE GENOMIC DNA]</scope>
    <source>
        <strain evidence="10">ATCC 10988 / DSM 424 / CCUG 17860 / LMG 404 / NCIMB 8938 / NRRL B-806 / ZM1</strain>
    </source>
</reference>
<dbReference type="SUPFAM" id="SSF54211">
    <property type="entry name" value="Ribosomal protein S5 domain 2-like"/>
    <property type="match status" value="1"/>
</dbReference>
<feature type="region of interest" description="Disordered" evidence="8">
    <location>
        <begin position="1"/>
        <end position="43"/>
    </location>
</feature>
<keyword evidence="3 6" id="KW-0255">Endonuclease</keyword>
<protein>
    <recommendedName>
        <fullName evidence="6 7">Ribonuclease P protein component</fullName>
        <shortName evidence="6">RNase P protein</shortName>
        <shortName evidence="6">RNaseP protein</shortName>
        <ecNumber evidence="6 7">3.1.26.5</ecNumber>
    </recommendedName>
    <alternativeName>
        <fullName evidence="6">Protein C5</fullName>
    </alternativeName>
</protein>
<dbReference type="InterPro" id="IPR000100">
    <property type="entry name" value="RNase_P"/>
</dbReference>